<keyword evidence="3" id="KW-0418">Kinase</keyword>
<dbReference type="InterPro" id="IPR000719">
    <property type="entry name" value="Prot_kinase_dom"/>
</dbReference>
<reference evidence="9" key="1">
    <citation type="submission" date="2021-01" db="EMBL/GenBank/DDBJ databases">
        <title>Whole genome shotgun sequence of Actinoplanes cyaneus NBRC 14990.</title>
        <authorList>
            <person name="Komaki H."/>
            <person name="Tamura T."/>
        </authorList>
    </citation>
    <scope>NUCLEOTIDE SEQUENCE</scope>
    <source>
        <strain evidence="9">NBRC 14990</strain>
    </source>
</reference>
<feature type="region of interest" description="Disordered" evidence="6">
    <location>
        <begin position="1"/>
        <end position="22"/>
    </location>
</feature>
<dbReference type="PANTHER" id="PTHR43289">
    <property type="entry name" value="MITOGEN-ACTIVATED PROTEIN KINASE KINASE KINASE 20-RELATED"/>
    <property type="match status" value="1"/>
</dbReference>
<evidence type="ECO:0000256" key="5">
    <source>
        <dbReference type="PROSITE-ProRule" id="PRU10141"/>
    </source>
</evidence>
<dbReference type="InterPro" id="IPR008271">
    <property type="entry name" value="Ser/Thr_kinase_AS"/>
</dbReference>
<dbReference type="Gene3D" id="3.30.200.20">
    <property type="entry name" value="Phosphorylase Kinase, domain 1"/>
    <property type="match status" value="1"/>
</dbReference>
<dbReference type="PROSITE" id="PS00108">
    <property type="entry name" value="PROTEIN_KINASE_ST"/>
    <property type="match status" value="1"/>
</dbReference>
<dbReference type="Gene3D" id="2.60.120.560">
    <property type="entry name" value="Exo-inulinase, domain 1"/>
    <property type="match status" value="1"/>
</dbReference>
<sequence>MVDSTVPGERTQPLRPHDPRELGDYEVLGRLGEGGMGTVYLGRKRNSEILVAVKVVRLDLAHDDEFRRRFRSEVERARQVPPFCTAEVLDADPDHDQPYLVVEFVDGPTLADVVEQRGPLTSANLHSVAIGVATALTAIHGAGVIHRDLKPRNVLLAPGSPKVIDFGIARAMSATSGNTRPDQMVGTVAYMAPERFDTDADTPVITPAADVFAWGGVVTYAGTGKTPFYADSPTATAARILTRPPRLDGLSQPLRDLVAHALEKNPANRPSARELLDLLLSGDRPVAVADALADQPDLQAAAAEAQAVTGYAPAPDSGPSATRVAAAALAPASALDIPPGLVGYSENAIVTIPIEAVPDATPLGPPPAGRPRWSVLPVLLAALTVLIIAAGVAMIGFLLRDRFGHGTAAAPSASAGSPAAEGTSATPRLADKLAAPGLWQPTSQADEGASCGFAGRALVARRESAGTFRCRGPKDVMTDFTTEVGVRLATPGSCAAIWFHFDDKAFDGKQGGYQLRVCEKSAFLSVHTNDAVNLKDKLRLNKPIGNLATPARIGLHVVGDSLEVRQDGQRVGILALTEPALARGRIVLGVYNDETTAAGTGPFEVAFTDIKLWY</sequence>
<keyword evidence="7" id="KW-0812">Transmembrane</keyword>
<proteinExistence type="predicted"/>
<evidence type="ECO:0000256" key="2">
    <source>
        <dbReference type="ARBA" id="ARBA00022741"/>
    </source>
</evidence>
<dbReference type="GO" id="GO:0004674">
    <property type="term" value="F:protein serine/threonine kinase activity"/>
    <property type="evidence" value="ECO:0007669"/>
    <property type="project" value="TreeGrafter"/>
</dbReference>
<keyword evidence="7" id="KW-1133">Transmembrane helix</keyword>
<keyword evidence="4 5" id="KW-0067">ATP-binding</keyword>
<evidence type="ECO:0000256" key="3">
    <source>
        <dbReference type="ARBA" id="ARBA00022777"/>
    </source>
</evidence>
<dbReference type="SMART" id="SM00220">
    <property type="entry name" value="S_TKc"/>
    <property type="match status" value="1"/>
</dbReference>
<evidence type="ECO:0000256" key="4">
    <source>
        <dbReference type="ARBA" id="ARBA00022840"/>
    </source>
</evidence>
<dbReference type="PROSITE" id="PS50011">
    <property type="entry name" value="PROTEIN_KINASE_DOM"/>
    <property type="match status" value="1"/>
</dbReference>
<evidence type="ECO:0000256" key="7">
    <source>
        <dbReference type="SAM" id="Phobius"/>
    </source>
</evidence>
<dbReference type="Pfam" id="PF00069">
    <property type="entry name" value="Pkinase"/>
    <property type="match status" value="1"/>
</dbReference>
<evidence type="ECO:0000259" key="8">
    <source>
        <dbReference type="PROSITE" id="PS50011"/>
    </source>
</evidence>
<dbReference type="CDD" id="cd14014">
    <property type="entry name" value="STKc_PknB_like"/>
    <property type="match status" value="1"/>
</dbReference>
<feature type="transmembrane region" description="Helical" evidence="7">
    <location>
        <begin position="375"/>
        <end position="399"/>
    </location>
</feature>
<keyword evidence="2 5" id="KW-0547">Nucleotide-binding</keyword>
<dbReference type="SUPFAM" id="SSF56112">
    <property type="entry name" value="Protein kinase-like (PK-like)"/>
    <property type="match status" value="1"/>
</dbReference>
<keyword evidence="10" id="KW-1185">Reference proteome</keyword>
<evidence type="ECO:0000313" key="10">
    <source>
        <dbReference type="Proteomes" id="UP000619479"/>
    </source>
</evidence>
<dbReference type="EMBL" id="BOMH01000004">
    <property type="protein sequence ID" value="GID62823.1"/>
    <property type="molecule type" value="Genomic_DNA"/>
</dbReference>
<evidence type="ECO:0000256" key="6">
    <source>
        <dbReference type="SAM" id="MobiDB-lite"/>
    </source>
</evidence>
<name>A0A919IC04_9ACTN</name>
<feature type="binding site" evidence="5">
    <location>
        <position position="54"/>
    </location>
    <ligand>
        <name>ATP</name>
        <dbReference type="ChEBI" id="CHEBI:30616"/>
    </ligand>
</feature>
<keyword evidence="1" id="KW-0808">Transferase</keyword>
<dbReference type="Gene3D" id="1.10.510.10">
    <property type="entry name" value="Transferase(Phosphotransferase) domain 1"/>
    <property type="match status" value="1"/>
</dbReference>
<dbReference type="RefSeq" id="WP_203738288.1">
    <property type="nucleotide sequence ID" value="NZ_BAAAUC010000030.1"/>
</dbReference>
<gene>
    <name evidence="9" type="ORF">Acy02nite_07040</name>
</gene>
<evidence type="ECO:0000313" key="9">
    <source>
        <dbReference type="EMBL" id="GID62823.1"/>
    </source>
</evidence>
<dbReference type="GO" id="GO:0005524">
    <property type="term" value="F:ATP binding"/>
    <property type="evidence" value="ECO:0007669"/>
    <property type="project" value="UniProtKB-UniRule"/>
</dbReference>
<accession>A0A919IC04</accession>
<dbReference type="InterPro" id="IPR017441">
    <property type="entry name" value="Protein_kinase_ATP_BS"/>
</dbReference>
<evidence type="ECO:0000256" key="1">
    <source>
        <dbReference type="ARBA" id="ARBA00022679"/>
    </source>
</evidence>
<dbReference type="InterPro" id="IPR011009">
    <property type="entry name" value="Kinase-like_dom_sf"/>
</dbReference>
<comment type="caution">
    <text evidence="9">The sequence shown here is derived from an EMBL/GenBank/DDBJ whole genome shotgun (WGS) entry which is preliminary data.</text>
</comment>
<dbReference type="AlphaFoldDB" id="A0A919IC04"/>
<protein>
    <recommendedName>
        <fullName evidence="8">Protein kinase domain-containing protein</fullName>
    </recommendedName>
</protein>
<feature type="domain" description="Protein kinase" evidence="8">
    <location>
        <begin position="25"/>
        <end position="287"/>
    </location>
</feature>
<dbReference type="PANTHER" id="PTHR43289:SF34">
    <property type="entry name" value="SERINE_THREONINE-PROTEIN KINASE YBDM-RELATED"/>
    <property type="match status" value="1"/>
</dbReference>
<dbReference type="PROSITE" id="PS00107">
    <property type="entry name" value="PROTEIN_KINASE_ATP"/>
    <property type="match status" value="1"/>
</dbReference>
<keyword evidence="7" id="KW-0472">Membrane</keyword>
<organism evidence="9 10">
    <name type="scientific">Actinoplanes cyaneus</name>
    <dbReference type="NCBI Taxonomy" id="52696"/>
    <lineage>
        <taxon>Bacteria</taxon>
        <taxon>Bacillati</taxon>
        <taxon>Actinomycetota</taxon>
        <taxon>Actinomycetes</taxon>
        <taxon>Micromonosporales</taxon>
        <taxon>Micromonosporaceae</taxon>
        <taxon>Actinoplanes</taxon>
    </lineage>
</organism>
<dbReference type="Proteomes" id="UP000619479">
    <property type="component" value="Unassembled WGS sequence"/>
</dbReference>